<feature type="transmembrane region" description="Helical" evidence="1">
    <location>
        <begin position="131"/>
        <end position="152"/>
    </location>
</feature>
<feature type="transmembrane region" description="Helical" evidence="1">
    <location>
        <begin position="207"/>
        <end position="228"/>
    </location>
</feature>
<name>A0A143BQN1_9BACT</name>
<dbReference type="PANTHER" id="PTHR40400:SF1">
    <property type="entry name" value="SLR1512 PROTEIN"/>
    <property type="match status" value="1"/>
</dbReference>
<dbReference type="AlphaFoldDB" id="A0A143BQN1"/>
<dbReference type="KEGG" id="gph:GEMMAAP_12930"/>
<proteinExistence type="predicted"/>
<feature type="transmembrane region" description="Helical" evidence="1">
    <location>
        <begin position="64"/>
        <end position="85"/>
    </location>
</feature>
<organism evidence="2 3">
    <name type="scientific">Gemmatimonas phototrophica</name>
    <dbReference type="NCBI Taxonomy" id="1379270"/>
    <lineage>
        <taxon>Bacteria</taxon>
        <taxon>Pseudomonadati</taxon>
        <taxon>Gemmatimonadota</taxon>
        <taxon>Gemmatimonadia</taxon>
        <taxon>Gemmatimonadales</taxon>
        <taxon>Gemmatimonadaceae</taxon>
        <taxon>Gemmatimonas</taxon>
    </lineage>
</organism>
<evidence type="ECO:0000256" key="1">
    <source>
        <dbReference type="SAM" id="Phobius"/>
    </source>
</evidence>
<dbReference type="EMBL" id="CP011454">
    <property type="protein sequence ID" value="AMW06840.1"/>
    <property type="molecule type" value="Genomic_DNA"/>
</dbReference>
<evidence type="ECO:0000313" key="2">
    <source>
        <dbReference type="EMBL" id="AMW06840.1"/>
    </source>
</evidence>
<dbReference type="Pfam" id="PF05982">
    <property type="entry name" value="Sbt_1"/>
    <property type="match status" value="1"/>
</dbReference>
<dbReference type="OrthoDB" id="345121at2"/>
<dbReference type="RefSeq" id="WP_026849427.1">
    <property type="nucleotide sequence ID" value="NZ_CP011454.1"/>
</dbReference>
<dbReference type="STRING" id="1379270.GEMMAAP_12930"/>
<gene>
    <name evidence="2" type="ORF">GEMMAAP_12930</name>
</gene>
<protein>
    <submittedName>
        <fullName evidence="2">Permease</fullName>
    </submittedName>
</protein>
<dbReference type="PANTHER" id="PTHR40400">
    <property type="entry name" value="SLR1512 PROTEIN"/>
    <property type="match status" value="1"/>
</dbReference>
<reference evidence="2 3" key="2">
    <citation type="journal article" date="2016" name="Environ. Microbiol. Rep.">
        <title>Metagenomic evidence for the presence of phototrophic Gemmatimonadetes bacteria in diverse environments.</title>
        <authorList>
            <person name="Zeng Y."/>
            <person name="Baumbach J."/>
            <person name="Barbosa E.G."/>
            <person name="Azevedo V."/>
            <person name="Zhang C."/>
            <person name="Koblizek M."/>
        </authorList>
    </citation>
    <scope>NUCLEOTIDE SEQUENCE [LARGE SCALE GENOMIC DNA]</scope>
    <source>
        <strain evidence="2 3">AP64</strain>
    </source>
</reference>
<keyword evidence="1" id="KW-1133">Transmembrane helix</keyword>
<keyword evidence="3" id="KW-1185">Reference proteome</keyword>
<feature type="transmembrane region" description="Helical" evidence="1">
    <location>
        <begin position="97"/>
        <end position="119"/>
    </location>
</feature>
<evidence type="ECO:0000313" key="3">
    <source>
        <dbReference type="Proteomes" id="UP000076404"/>
    </source>
</evidence>
<accession>A0A143BQN1</accession>
<dbReference type="Proteomes" id="UP000076404">
    <property type="component" value="Chromosome"/>
</dbReference>
<feature type="transmembrane region" description="Helical" evidence="1">
    <location>
        <begin position="173"/>
        <end position="195"/>
    </location>
</feature>
<reference evidence="2 3" key="1">
    <citation type="journal article" date="2014" name="Proc. Natl. Acad. Sci. U.S.A.">
        <title>Functional type 2 photosynthetic reaction centers found in the rare bacterial phylum Gemmatimonadetes.</title>
        <authorList>
            <person name="Zeng Y."/>
            <person name="Feng F."/>
            <person name="Medova H."/>
            <person name="Dean J."/>
            <person name="Koblizek M."/>
        </authorList>
    </citation>
    <scope>NUCLEOTIDE SEQUENCE [LARGE SCALE GENOMIC DNA]</scope>
    <source>
        <strain evidence="2 3">AP64</strain>
    </source>
</reference>
<feature type="transmembrane region" description="Helical" evidence="1">
    <location>
        <begin position="301"/>
        <end position="324"/>
    </location>
</feature>
<feature type="transmembrane region" description="Helical" evidence="1">
    <location>
        <begin position="6"/>
        <end position="25"/>
    </location>
</feature>
<sequence length="330" mass="34281">MIETLKANLLSPIPLAFALGIVTRLMRSEFSLPKDVYSALSIYLLFALGLKGGVELAHASFDSIVAPAGVTLLLGCITPLSTYAVMRYVGRFGTSDAAGMAAHYGSVSAVTFIAAQQFMQRVGAPAEGFMPTLLTLLESPGIHIALAIGAIQRNKQLLALGGDKNAHGSVREVLHEVLTGRTMVLLVGGLVVGYFMGESGWNAVSPFFESGFKGALMLFLLEMGIVAGDRLGDLKKVGPFLLAFGIVMPLLHGAIGVILGAWAGLSPGGAAVLGTMAASASYIAAPPAVRLTLPEANPTYSLTAALAITFPFNILAGIPIYYSIAQAIAT</sequence>
<dbReference type="InterPro" id="IPR010293">
    <property type="entry name" value="Sbt_1"/>
</dbReference>
<feature type="transmembrane region" description="Helical" evidence="1">
    <location>
        <begin position="240"/>
        <end position="263"/>
    </location>
</feature>
<keyword evidence="1" id="KW-0472">Membrane</keyword>
<keyword evidence="1" id="KW-0812">Transmembrane</keyword>
<dbReference type="eggNOG" id="COG3329">
    <property type="taxonomic scope" value="Bacteria"/>
</dbReference>